<gene>
    <name evidence="1" type="ORF">GCM10022255_116770</name>
</gene>
<comment type="caution">
    <text evidence="1">The sequence shown here is derived from an EMBL/GenBank/DDBJ whole genome shotgun (WGS) entry which is preliminary data.</text>
</comment>
<protein>
    <submittedName>
        <fullName evidence="1">Uncharacterized protein</fullName>
    </submittedName>
</protein>
<name>A0ABP8DWR5_9ACTN</name>
<evidence type="ECO:0000313" key="1">
    <source>
        <dbReference type="EMBL" id="GAA4264311.1"/>
    </source>
</evidence>
<accession>A0ABP8DWR5</accession>
<keyword evidence="2" id="KW-1185">Reference proteome</keyword>
<dbReference type="EMBL" id="BAABAT010000142">
    <property type="protein sequence ID" value="GAA4264311.1"/>
    <property type="molecule type" value="Genomic_DNA"/>
</dbReference>
<organism evidence="1 2">
    <name type="scientific">Dactylosporangium darangshiense</name>
    <dbReference type="NCBI Taxonomy" id="579108"/>
    <lineage>
        <taxon>Bacteria</taxon>
        <taxon>Bacillati</taxon>
        <taxon>Actinomycetota</taxon>
        <taxon>Actinomycetes</taxon>
        <taxon>Micromonosporales</taxon>
        <taxon>Micromonosporaceae</taxon>
        <taxon>Dactylosporangium</taxon>
    </lineage>
</organism>
<evidence type="ECO:0000313" key="2">
    <source>
        <dbReference type="Proteomes" id="UP001500620"/>
    </source>
</evidence>
<sequence length="137" mass="15097">MPAGDARRWWNLKDTAELDGIVESAPAVRLGKVATCGCEPEPASPARRVADLLFLRGTLPEQFADEEVDAYVLPLLNEELRDALLDAFQPGDNDLPTLGAGDREEITIFLDKHMGARVLTTSRGEVIEARLDHRRSC</sequence>
<proteinExistence type="predicted"/>
<dbReference type="Proteomes" id="UP001500620">
    <property type="component" value="Unassembled WGS sequence"/>
</dbReference>
<reference evidence="2" key="1">
    <citation type="journal article" date="2019" name="Int. J. Syst. Evol. Microbiol.">
        <title>The Global Catalogue of Microorganisms (GCM) 10K type strain sequencing project: providing services to taxonomists for standard genome sequencing and annotation.</title>
        <authorList>
            <consortium name="The Broad Institute Genomics Platform"/>
            <consortium name="The Broad Institute Genome Sequencing Center for Infectious Disease"/>
            <person name="Wu L."/>
            <person name="Ma J."/>
        </authorList>
    </citation>
    <scope>NUCLEOTIDE SEQUENCE [LARGE SCALE GENOMIC DNA]</scope>
    <source>
        <strain evidence="2">JCM 17441</strain>
    </source>
</reference>